<evidence type="ECO:0000313" key="2">
    <source>
        <dbReference type="Proteomes" id="UP001057402"/>
    </source>
</evidence>
<gene>
    <name evidence="1" type="ORF">MLD38_021980</name>
</gene>
<organism evidence="1 2">
    <name type="scientific">Melastoma candidum</name>
    <dbReference type="NCBI Taxonomy" id="119954"/>
    <lineage>
        <taxon>Eukaryota</taxon>
        <taxon>Viridiplantae</taxon>
        <taxon>Streptophyta</taxon>
        <taxon>Embryophyta</taxon>
        <taxon>Tracheophyta</taxon>
        <taxon>Spermatophyta</taxon>
        <taxon>Magnoliopsida</taxon>
        <taxon>eudicotyledons</taxon>
        <taxon>Gunneridae</taxon>
        <taxon>Pentapetalae</taxon>
        <taxon>rosids</taxon>
        <taxon>malvids</taxon>
        <taxon>Myrtales</taxon>
        <taxon>Melastomataceae</taxon>
        <taxon>Melastomatoideae</taxon>
        <taxon>Melastomateae</taxon>
        <taxon>Melastoma</taxon>
    </lineage>
</organism>
<dbReference type="EMBL" id="CM042885">
    <property type="protein sequence ID" value="KAI4366057.1"/>
    <property type="molecule type" value="Genomic_DNA"/>
</dbReference>
<proteinExistence type="predicted"/>
<name>A0ACB9QJL9_9MYRT</name>
<evidence type="ECO:0000313" key="1">
    <source>
        <dbReference type="EMBL" id="KAI4366057.1"/>
    </source>
</evidence>
<comment type="caution">
    <text evidence="1">The sequence shown here is derived from an EMBL/GenBank/DDBJ whole genome shotgun (WGS) entry which is preliminary data.</text>
</comment>
<dbReference type="Proteomes" id="UP001057402">
    <property type="component" value="Chromosome 6"/>
</dbReference>
<accession>A0ACB9QJL9</accession>
<reference evidence="2" key="1">
    <citation type="journal article" date="2023" name="Front. Plant Sci.">
        <title>Chromosomal-level genome assembly of Melastoma candidum provides insights into trichome evolution.</title>
        <authorList>
            <person name="Zhong Y."/>
            <person name="Wu W."/>
            <person name="Sun C."/>
            <person name="Zou P."/>
            <person name="Liu Y."/>
            <person name="Dai S."/>
            <person name="Zhou R."/>
        </authorList>
    </citation>
    <scope>NUCLEOTIDE SEQUENCE [LARGE SCALE GENOMIC DNA]</scope>
</reference>
<keyword evidence="2" id="KW-1185">Reference proteome</keyword>
<protein>
    <submittedName>
        <fullName evidence="1">Uncharacterized protein</fullName>
    </submittedName>
</protein>
<sequence length="183" mass="21231">MPSFGQLMVDLSKLALEAFAALFLYFFPTRIRVVGSRKGLTPIKDSLRMPEDEVDRKLAQLQRTTPAPPSETRRMHTQLEKHSEVKPPKIKSASFKDPSMASKQKSSRQQEFDEFYGTTETPLPYIKSKSHKERLRHRQQEEGCSSVGMEQRPETKPGDFNNPLKYDHYSLRNKYSSDKSFRF</sequence>